<protein>
    <recommendedName>
        <fullName evidence="2">DUF1559 domain-containing protein</fullName>
    </recommendedName>
</protein>
<dbReference type="PRINTS" id="PR00813">
    <property type="entry name" value="BCTERIALGSPG"/>
</dbReference>
<dbReference type="Pfam" id="PF07596">
    <property type="entry name" value="SBP_bac_10"/>
    <property type="match status" value="1"/>
</dbReference>
<evidence type="ECO:0000256" key="1">
    <source>
        <dbReference type="ARBA" id="ARBA00022481"/>
    </source>
</evidence>
<dbReference type="InterPro" id="IPR012902">
    <property type="entry name" value="N_methyl_site"/>
</dbReference>
<dbReference type="InterPro" id="IPR045584">
    <property type="entry name" value="Pilin-like"/>
</dbReference>
<evidence type="ECO:0000313" key="4">
    <source>
        <dbReference type="Proteomes" id="UP000320386"/>
    </source>
</evidence>
<dbReference type="OrthoDB" id="278829at2"/>
<dbReference type="Proteomes" id="UP000320386">
    <property type="component" value="Chromosome"/>
</dbReference>
<dbReference type="EMBL" id="CP036280">
    <property type="protein sequence ID" value="QDU72822.1"/>
    <property type="molecule type" value="Genomic_DNA"/>
</dbReference>
<dbReference type="PANTHER" id="PTHR30093">
    <property type="entry name" value="GENERAL SECRETION PATHWAY PROTEIN G"/>
    <property type="match status" value="1"/>
</dbReference>
<keyword evidence="4" id="KW-1185">Reference proteome</keyword>
<dbReference type="Pfam" id="PF07963">
    <property type="entry name" value="N_methyl"/>
    <property type="match status" value="1"/>
</dbReference>
<organism evidence="3 4">
    <name type="scientific">Mucisphaera calidilacus</name>
    <dbReference type="NCBI Taxonomy" id="2527982"/>
    <lineage>
        <taxon>Bacteria</taxon>
        <taxon>Pseudomonadati</taxon>
        <taxon>Planctomycetota</taxon>
        <taxon>Phycisphaerae</taxon>
        <taxon>Phycisphaerales</taxon>
        <taxon>Phycisphaeraceae</taxon>
        <taxon>Mucisphaera</taxon>
    </lineage>
</organism>
<sequence length="257" mass="28091">MRQHARAAFTLIELLVTVAIIGLLVAITLPAMAQARTLARATQCAVNLRSVGQAMLVYEVDHQRLPMHAVEASGGPANQMWCIKTAAFDGRELYRPYMPLDYFHCPFHPEHDYDNAPAVNQYSNYALTPGYVFRNIDAATDAPQRWQQSDTPWTCITDTTTTRSLNVSPPTRCTATPPDSYDVVNHATDAGFELIEMNTPSAYGTAYKRTGGNTRRGHTFNAVLTDGSVAAHQGNDPSVIDVTDRTGTGSLLMPASD</sequence>
<feature type="domain" description="DUF1559" evidence="2">
    <location>
        <begin position="34"/>
        <end position="83"/>
    </location>
</feature>
<dbReference type="SUPFAM" id="SSF54523">
    <property type="entry name" value="Pili subunits"/>
    <property type="match status" value="1"/>
</dbReference>
<evidence type="ECO:0000313" key="3">
    <source>
        <dbReference type="EMBL" id="QDU72822.1"/>
    </source>
</evidence>
<dbReference type="NCBIfam" id="TIGR02532">
    <property type="entry name" value="IV_pilin_GFxxxE"/>
    <property type="match status" value="1"/>
</dbReference>
<dbReference type="KEGG" id="mcad:Pan265_26970"/>
<evidence type="ECO:0000259" key="2">
    <source>
        <dbReference type="Pfam" id="PF07596"/>
    </source>
</evidence>
<dbReference type="AlphaFoldDB" id="A0A518C0R5"/>
<dbReference type="RefSeq" id="WP_145446979.1">
    <property type="nucleotide sequence ID" value="NZ_CP036280.1"/>
</dbReference>
<proteinExistence type="predicted"/>
<dbReference type="InterPro" id="IPR000983">
    <property type="entry name" value="Bac_GSPG_pilin"/>
</dbReference>
<dbReference type="GO" id="GO:0015627">
    <property type="term" value="C:type II protein secretion system complex"/>
    <property type="evidence" value="ECO:0007669"/>
    <property type="project" value="InterPro"/>
</dbReference>
<keyword evidence="1" id="KW-0488">Methylation</keyword>
<dbReference type="Gene3D" id="3.30.700.10">
    <property type="entry name" value="Glycoprotein, Type 4 Pilin"/>
    <property type="match status" value="1"/>
</dbReference>
<name>A0A518C0R5_9BACT</name>
<reference evidence="3 4" key="1">
    <citation type="submission" date="2019-02" db="EMBL/GenBank/DDBJ databases">
        <title>Deep-cultivation of Planctomycetes and their phenomic and genomic characterization uncovers novel biology.</title>
        <authorList>
            <person name="Wiegand S."/>
            <person name="Jogler M."/>
            <person name="Boedeker C."/>
            <person name="Pinto D."/>
            <person name="Vollmers J."/>
            <person name="Rivas-Marin E."/>
            <person name="Kohn T."/>
            <person name="Peeters S.H."/>
            <person name="Heuer A."/>
            <person name="Rast P."/>
            <person name="Oberbeckmann S."/>
            <person name="Bunk B."/>
            <person name="Jeske O."/>
            <person name="Meyerdierks A."/>
            <person name="Storesund J.E."/>
            <person name="Kallscheuer N."/>
            <person name="Luecker S."/>
            <person name="Lage O.M."/>
            <person name="Pohl T."/>
            <person name="Merkel B.J."/>
            <person name="Hornburger P."/>
            <person name="Mueller R.-W."/>
            <person name="Bruemmer F."/>
            <person name="Labrenz M."/>
            <person name="Spormann A.M."/>
            <person name="Op den Camp H."/>
            <person name="Overmann J."/>
            <person name="Amann R."/>
            <person name="Jetten M.S.M."/>
            <person name="Mascher T."/>
            <person name="Medema M.H."/>
            <person name="Devos D.P."/>
            <person name="Kaster A.-K."/>
            <person name="Ovreas L."/>
            <person name="Rohde M."/>
            <person name="Galperin M.Y."/>
            <person name="Jogler C."/>
        </authorList>
    </citation>
    <scope>NUCLEOTIDE SEQUENCE [LARGE SCALE GENOMIC DNA]</scope>
    <source>
        <strain evidence="3 4">Pan265</strain>
    </source>
</reference>
<accession>A0A518C0R5</accession>
<dbReference type="GO" id="GO:0015628">
    <property type="term" value="P:protein secretion by the type II secretion system"/>
    <property type="evidence" value="ECO:0007669"/>
    <property type="project" value="InterPro"/>
</dbReference>
<dbReference type="InterPro" id="IPR011453">
    <property type="entry name" value="DUF1559"/>
</dbReference>
<gene>
    <name evidence="3" type="ORF">Pan265_26970</name>
</gene>